<organism evidence="3 4">
    <name type="scientific">Cyclotella cryptica</name>
    <dbReference type="NCBI Taxonomy" id="29204"/>
    <lineage>
        <taxon>Eukaryota</taxon>
        <taxon>Sar</taxon>
        <taxon>Stramenopiles</taxon>
        <taxon>Ochrophyta</taxon>
        <taxon>Bacillariophyta</taxon>
        <taxon>Coscinodiscophyceae</taxon>
        <taxon>Thalassiosirophycidae</taxon>
        <taxon>Stephanodiscales</taxon>
        <taxon>Stephanodiscaceae</taxon>
        <taxon>Cyclotella</taxon>
    </lineage>
</organism>
<feature type="region of interest" description="Disordered" evidence="2">
    <location>
        <begin position="506"/>
        <end position="546"/>
    </location>
</feature>
<proteinExistence type="predicted"/>
<evidence type="ECO:0000313" key="4">
    <source>
        <dbReference type="Proteomes" id="UP001516023"/>
    </source>
</evidence>
<sequence length="629" mass="69695">MNTDPSAEDGGFIRGLHMNHYVITRNNEYDQYDMQQQQHQQQLHITPSDDYTEALMVNNSRKSCARTTLDDVGYLCGCGPSPVDDVEVVYVKRNTTPTNSLRQGSFGLAKRNIPEQREDAPTQRLSGFISPRVQSAECRDEGIEVHADEFKYSSPRVGCMPASVGGFVDMWMPGCKPKSKCFFYDRKLKEEDDDKYCVNKVEKDMKYDEWKKQFIDMVKVPSFQTGGLEVAIESSADPGVVVAPIGQRQSAQSIYQPKEQMRSYGAPDPAESRCKSPDAPPTYQPSSSKDPWHSREREFGLHNDELERLRSEQQLLRKAREQLQSELEEFRCRRHSENVGFSGGGSGVGRDGLKISIEDSHRKFLDDAQRRQMDFKEMMVNQKFHEVMSVASPTSAVGSNASIGGGMNPNLSKNYSSNGGVMNSDFSYHSNIGRMPQFPSTGIGGPFHPSPLIPSQYWNSNGLSQNGMADNSMSHMPAAPMGASSINVLHSPLGATGNMAWSHPMSPSMMSGSTARTRATGYSSKYEDSTQSRACPDLGDANESDNDERLVNDLKLKNALMETEILRMKEKMSPRFNPLSPRFPSPSFGATTIASPASSIGKGSFSGNGILRPSSYNVNDRLGNQYLGM</sequence>
<feature type="coiled-coil region" evidence="1">
    <location>
        <begin position="302"/>
        <end position="333"/>
    </location>
</feature>
<reference evidence="3 4" key="1">
    <citation type="journal article" date="2020" name="G3 (Bethesda)">
        <title>Improved Reference Genome for Cyclotella cryptica CCMP332, a Model for Cell Wall Morphogenesis, Salinity Adaptation, and Lipid Production in Diatoms (Bacillariophyta).</title>
        <authorList>
            <person name="Roberts W.R."/>
            <person name="Downey K.M."/>
            <person name="Ruck E.C."/>
            <person name="Traller J.C."/>
            <person name="Alverson A.J."/>
        </authorList>
    </citation>
    <scope>NUCLEOTIDE SEQUENCE [LARGE SCALE GENOMIC DNA]</scope>
    <source>
        <strain evidence="3 4">CCMP332</strain>
    </source>
</reference>
<evidence type="ECO:0000313" key="3">
    <source>
        <dbReference type="EMBL" id="KAL3782440.1"/>
    </source>
</evidence>
<dbReference type="AlphaFoldDB" id="A0ABD3P2Q3"/>
<feature type="region of interest" description="Disordered" evidence="2">
    <location>
        <begin position="250"/>
        <end position="295"/>
    </location>
</feature>
<comment type="caution">
    <text evidence="3">The sequence shown here is derived from an EMBL/GenBank/DDBJ whole genome shotgun (WGS) entry which is preliminary data.</text>
</comment>
<feature type="compositionally biased region" description="Polar residues" evidence="2">
    <location>
        <begin position="512"/>
        <end position="524"/>
    </location>
</feature>
<evidence type="ECO:0000256" key="1">
    <source>
        <dbReference type="SAM" id="Coils"/>
    </source>
</evidence>
<name>A0ABD3P2Q3_9STRA</name>
<keyword evidence="1" id="KW-0175">Coiled coil</keyword>
<gene>
    <name evidence="3" type="ORF">HJC23_006013</name>
</gene>
<accession>A0ABD3P2Q3</accession>
<dbReference type="Proteomes" id="UP001516023">
    <property type="component" value="Unassembled WGS sequence"/>
</dbReference>
<protein>
    <submittedName>
        <fullName evidence="3">Uncharacterized protein</fullName>
    </submittedName>
</protein>
<keyword evidence="4" id="KW-1185">Reference proteome</keyword>
<dbReference type="EMBL" id="JABMIG020000286">
    <property type="protein sequence ID" value="KAL3782440.1"/>
    <property type="molecule type" value="Genomic_DNA"/>
</dbReference>
<evidence type="ECO:0000256" key="2">
    <source>
        <dbReference type="SAM" id="MobiDB-lite"/>
    </source>
</evidence>